<reference evidence="1" key="1">
    <citation type="journal article" date="2021" name="Proc. Natl. Acad. Sci. U.S.A.">
        <title>A Catalog of Tens of Thousands of Viruses from Human Metagenomes Reveals Hidden Associations with Chronic Diseases.</title>
        <authorList>
            <person name="Tisza M.J."/>
            <person name="Buck C.B."/>
        </authorList>
    </citation>
    <scope>NUCLEOTIDE SEQUENCE</scope>
    <source>
        <strain evidence="1">CtmTa7</strain>
    </source>
</reference>
<dbReference type="EMBL" id="BK059091">
    <property type="protein sequence ID" value="DAE28764.1"/>
    <property type="molecule type" value="Genomic_DNA"/>
</dbReference>
<accession>A0A8S5RCQ1</accession>
<organism evidence="1">
    <name type="scientific">virus sp. ctmTa7</name>
    <dbReference type="NCBI Taxonomy" id="2828255"/>
    <lineage>
        <taxon>Viruses</taxon>
    </lineage>
</organism>
<evidence type="ECO:0000313" key="1">
    <source>
        <dbReference type="EMBL" id="DAE28764.1"/>
    </source>
</evidence>
<sequence>MYAQNRAKIFNFQSVPYYKLVLRMIYNIGHSGVQLIKDTIASIRSAWY</sequence>
<protein>
    <submittedName>
        <fullName evidence="1">Uncharacterized protein</fullName>
    </submittedName>
</protein>
<name>A0A8S5RCQ1_9VIRU</name>
<proteinExistence type="predicted"/>